<accession>A0A6C0BTE2</accession>
<sequence length="74" mass="8920">MPLFSKMDKNERATNISSFFVFVARKKLSFVVFFNFCPKNQAFLKKVILLENALIFKKKYIILLLRNFFCWILF</sequence>
<organism evidence="1">
    <name type="scientific">viral metagenome</name>
    <dbReference type="NCBI Taxonomy" id="1070528"/>
    <lineage>
        <taxon>unclassified sequences</taxon>
        <taxon>metagenomes</taxon>
        <taxon>organismal metagenomes</taxon>
    </lineage>
</organism>
<proteinExistence type="predicted"/>
<dbReference type="AlphaFoldDB" id="A0A6C0BTE2"/>
<name>A0A6C0BTE2_9ZZZZ</name>
<protein>
    <submittedName>
        <fullName evidence="1">Uncharacterized protein</fullName>
    </submittedName>
</protein>
<dbReference type="EMBL" id="MN739234">
    <property type="protein sequence ID" value="QHS94839.1"/>
    <property type="molecule type" value="Genomic_DNA"/>
</dbReference>
<reference evidence="1" key="1">
    <citation type="journal article" date="2020" name="Nature">
        <title>Giant virus diversity and host interactions through global metagenomics.</title>
        <authorList>
            <person name="Schulz F."/>
            <person name="Roux S."/>
            <person name="Paez-Espino D."/>
            <person name="Jungbluth S."/>
            <person name="Walsh D.A."/>
            <person name="Denef V.J."/>
            <person name="McMahon K.D."/>
            <person name="Konstantinidis K.T."/>
            <person name="Eloe-Fadrosh E.A."/>
            <person name="Kyrpides N.C."/>
            <person name="Woyke T."/>
        </authorList>
    </citation>
    <scope>NUCLEOTIDE SEQUENCE</scope>
    <source>
        <strain evidence="1">GVMAG-M-3300018428-16</strain>
    </source>
</reference>
<evidence type="ECO:0000313" key="1">
    <source>
        <dbReference type="EMBL" id="QHS94839.1"/>
    </source>
</evidence>